<dbReference type="InterPro" id="IPR019956">
    <property type="entry name" value="Ubiquitin_dom"/>
</dbReference>
<dbReference type="PANTHER" id="PTHR46530:SF1">
    <property type="entry name" value="PROTEIN MONO-ADP-RIBOSYLTRANSFERASE PARP4"/>
    <property type="match status" value="1"/>
</dbReference>
<feature type="domain" description="VIT" evidence="7">
    <location>
        <begin position="578"/>
        <end position="706"/>
    </location>
</feature>
<dbReference type="PROSITE" id="PS50234">
    <property type="entry name" value="VWFA"/>
    <property type="match status" value="1"/>
</dbReference>
<dbReference type="Pfam" id="PF00644">
    <property type="entry name" value="PARP"/>
    <property type="match status" value="1"/>
</dbReference>
<dbReference type="Pfam" id="PF26156">
    <property type="entry name" value="PARP4_MVP-ID"/>
    <property type="match status" value="1"/>
</dbReference>
<dbReference type="SUPFAM" id="SSF54236">
    <property type="entry name" value="Ubiquitin-like"/>
    <property type="match status" value="1"/>
</dbReference>
<keyword evidence="1" id="KW-0808">Transferase</keyword>
<dbReference type="Pfam" id="PF00240">
    <property type="entry name" value="ubiquitin"/>
    <property type="match status" value="1"/>
</dbReference>
<dbReference type="SMART" id="SM00292">
    <property type="entry name" value="BRCT"/>
    <property type="match status" value="1"/>
</dbReference>
<feature type="coiled-coil region" evidence="2">
    <location>
        <begin position="1416"/>
        <end position="1443"/>
    </location>
</feature>
<dbReference type="InterPro" id="IPR036616">
    <property type="entry name" value="Poly(ADP-ribose)pol_reg_dom_sf"/>
</dbReference>
<dbReference type="EMBL" id="CAJNOC010000253">
    <property type="protein sequence ID" value="CAF0733970.1"/>
    <property type="molecule type" value="Genomic_DNA"/>
</dbReference>
<dbReference type="Gene3D" id="3.90.228.10">
    <property type="match status" value="1"/>
</dbReference>
<dbReference type="Pfam" id="PF00533">
    <property type="entry name" value="BRCT"/>
    <property type="match status" value="1"/>
</dbReference>
<evidence type="ECO:0000256" key="1">
    <source>
        <dbReference type="RuleBase" id="RU362114"/>
    </source>
</evidence>
<dbReference type="Pfam" id="PF08487">
    <property type="entry name" value="VIT"/>
    <property type="match status" value="1"/>
</dbReference>
<keyword evidence="2" id="KW-0175">Coiled coil</keyword>
<evidence type="ECO:0000259" key="5">
    <source>
        <dbReference type="PROSITE" id="PS50234"/>
    </source>
</evidence>
<dbReference type="InterPro" id="IPR000626">
    <property type="entry name" value="Ubiquitin-like_dom"/>
</dbReference>
<dbReference type="SMART" id="SM00213">
    <property type="entry name" value="UBQ"/>
    <property type="match status" value="1"/>
</dbReference>
<dbReference type="Gene3D" id="3.40.50.10190">
    <property type="entry name" value="BRCT domain"/>
    <property type="match status" value="1"/>
</dbReference>
<dbReference type="GO" id="GO:0003950">
    <property type="term" value="F:NAD+ poly-ADP-ribosyltransferase activity"/>
    <property type="evidence" value="ECO:0007669"/>
    <property type="project" value="UniProtKB-UniRule"/>
</dbReference>
<accession>A0A813N314</accession>
<dbReference type="SUPFAM" id="SSF56399">
    <property type="entry name" value="ADP-ribosylation"/>
    <property type="match status" value="1"/>
</dbReference>
<dbReference type="InterPro" id="IPR013694">
    <property type="entry name" value="VIT"/>
</dbReference>
<dbReference type="PRINTS" id="PR00348">
    <property type="entry name" value="UBIQUITIN"/>
</dbReference>
<dbReference type="InterPro" id="IPR036420">
    <property type="entry name" value="BRCT_dom_sf"/>
</dbReference>
<dbReference type="SUPFAM" id="SSF53300">
    <property type="entry name" value="vWA-like"/>
    <property type="match status" value="1"/>
</dbReference>
<dbReference type="Gene3D" id="3.10.20.90">
    <property type="entry name" value="Phosphatidylinositol 3-kinase Catalytic Subunit, Chain A, domain 1"/>
    <property type="match status" value="1"/>
</dbReference>
<keyword evidence="1" id="KW-0520">NAD</keyword>
<dbReference type="PROSITE" id="PS50172">
    <property type="entry name" value="BRCT"/>
    <property type="match status" value="1"/>
</dbReference>
<dbReference type="PROSITE" id="PS51059">
    <property type="entry name" value="PARP_CATALYTIC"/>
    <property type="match status" value="1"/>
</dbReference>
<dbReference type="EC" id="2.4.2.-" evidence="1"/>
<evidence type="ECO:0000313" key="9">
    <source>
        <dbReference type="Proteomes" id="UP000663879"/>
    </source>
</evidence>
<dbReference type="SUPFAM" id="SSF52113">
    <property type="entry name" value="BRCT domain"/>
    <property type="match status" value="1"/>
</dbReference>
<proteinExistence type="predicted"/>
<gene>
    <name evidence="8" type="ORF">OXX778_LOCUS3020</name>
</gene>
<feature type="domain" description="VWFA" evidence="5">
    <location>
        <begin position="851"/>
        <end position="1022"/>
    </location>
</feature>
<feature type="domain" description="BRCT" evidence="4">
    <location>
        <begin position="1"/>
        <end position="80"/>
    </location>
</feature>
<organism evidence="8 9">
    <name type="scientific">Brachionus calyciflorus</name>
    <dbReference type="NCBI Taxonomy" id="104777"/>
    <lineage>
        <taxon>Eukaryota</taxon>
        <taxon>Metazoa</taxon>
        <taxon>Spiralia</taxon>
        <taxon>Gnathifera</taxon>
        <taxon>Rotifera</taxon>
        <taxon>Eurotatoria</taxon>
        <taxon>Monogononta</taxon>
        <taxon>Pseudotrocha</taxon>
        <taxon>Ploima</taxon>
        <taxon>Brachionidae</taxon>
        <taxon>Brachionus</taxon>
    </lineage>
</organism>
<dbReference type="GO" id="GO:0005737">
    <property type="term" value="C:cytoplasm"/>
    <property type="evidence" value="ECO:0007669"/>
    <property type="project" value="TreeGrafter"/>
</dbReference>
<feature type="domain" description="PARP catalytic" evidence="6">
    <location>
        <begin position="352"/>
        <end position="549"/>
    </location>
</feature>
<dbReference type="InterPro" id="IPR002035">
    <property type="entry name" value="VWF_A"/>
</dbReference>
<dbReference type="Pfam" id="PF13768">
    <property type="entry name" value="VWA_3"/>
    <property type="match status" value="1"/>
</dbReference>
<keyword evidence="9" id="KW-1185">Reference proteome</keyword>
<evidence type="ECO:0000256" key="2">
    <source>
        <dbReference type="SAM" id="Coils"/>
    </source>
</evidence>
<dbReference type="InterPro" id="IPR029071">
    <property type="entry name" value="Ubiquitin-like_domsf"/>
</dbReference>
<dbReference type="Proteomes" id="UP000663879">
    <property type="component" value="Unassembled WGS sequence"/>
</dbReference>
<evidence type="ECO:0000259" key="7">
    <source>
        <dbReference type="PROSITE" id="PS51468"/>
    </source>
</evidence>
<reference evidence="8" key="1">
    <citation type="submission" date="2021-02" db="EMBL/GenBank/DDBJ databases">
        <authorList>
            <person name="Nowell W R."/>
        </authorList>
    </citation>
    <scope>NUCLEOTIDE SEQUENCE</scope>
    <source>
        <strain evidence="8">Ploen Becks lab</strain>
    </source>
</reference>
<comment type="caution">
    <text evidence="8">The sequence shown here is derived from an EMBL/GenBank/DDBJ whole genome shotgun (WGS) entry which is preliminary data.</text>
</comment>
<sequence>MKFENNEIICLDISSSTPYKKKKSIIDLLTLTGAKVSGILNRKSKLLIVDQRQNLDSYKFRTAFKLNIPVVHVDYFFKLLLDNDSSVDIKAYVIRDNTNDKKFEKGIISAVCEKKEFDLGKIKCYSPENDPYLNEFESSDYQVIKWIVFHEHNGNREIVFEINSNSTKYRLRWETIKQKVEIKTYYSDDSYEIYELFRHLTKSFMNQKIYKYDKILMNSKSGSTRLQNEYVKSLVENSSLMSEDLVNFLNYIWSESIGNLNKIFQTNRKFYGLSNEKLDKAELILYKQKEEFKKIPSERIDLSKEFYSLLPFRPSYFKPIIIRKNLNDQFELIQVLRDMMNIGEETNWNLRSSVNSIYRSIGCFINPTTNNDIKEKILQNLDNNLELLNVYEISRPGEILNFNRQNLNNIQLLYHGSKASNLVGILSRGLLTPKKILSSEGSDILEMLGHGIYFSDSLSTSLKYAWPSECKNTQLILVCEVALGKCKDLFDFEFDLTQAPEGYNSVHGVKATPDTQSKFEDSEYCVYNTEQCRIKYLLEVKAKDSKLKKYGNLLQNEQENVSNCILNENIDLNLIKKKQANSELKTLNGKNLPLKSVHVRAEIIDMVSKVVIFQEYENNEDESIEAEYLFPLNDTATVCNFEAFINDKHIVGVCKEKEIARKEYKEAIQQGKGAYLIDQETSEIFKVNVGNLPAKAKCVIKITYISELEINNEQIIFRLPSNVCQWKLLEERVKLQESVVSKFINRMGFIKKSSFKANIIMPFEIRAIKCYTHELSIKKTSCQAVLEMGEKISSLENDDTLIIAIEIATIHMPRMFVEDYIDEDKNESRACMVSFYPEFDMGDRLKQEIPIVNFVIDCSNSLNENNLIIQSKKLALIMLNLLPKNALFNMIIFGSDYQELFPYPLAVTNENIEKCKEFIFKSITANKGNTDLLRYLQKENLLDFQRNYILISDGHMTRSNDLIRYLSTEQKNRIFSCSIGNLSNNNYLLKLIANLTKSNYAFFDMSAQSKWREKIHDLMDKIQQPPAISNIKIEWQNYRDQHDSDSFDYCYAPNKINCLFNGRRVVAYGFIPNCQQAILKATINGFEYETMVTCPELMITRGDLIHKLTAKSLIDDWQNGILCHDDKIQNDLIKQKLKHKIINLSKKFSITSEYTSFIAIEDREPNEICANQIQVRDLLDKEDLKIDILPYMGYEKNSLTEKNNEIHFESLSFYDKNYLFDFYSKNEDLIMSNRERLFLADEYKNRCMIKKAIEILSLCEKNQDIDDLVESYSKLKPKLVIKMLTGKTISCEVGDLNTVDDLKKLIQDKEWIPIDQQRLIFNAKQLEDSTCLSEYNLEDGSSIFLVLKLRGGPEIRTKKIFNFSKPTLSQPREFIESESLEDEDKHFSCDEDLEIGEFEEEDKHFSCDEDLEIGEFEEEDNQVKEIEKNLERLEKDLEINKTSEIKKEEIKMNNLNNQNNTNLKSKEKCLNNQVLKECEKTLLPPPPPPPKAIPSIFGASQQLAFPAQQQQLKRNKGFSQNQVLENLAMPSPSSSPFPPASFCFGTSKIQQQNFKQFQQMGYSSMPSASQLSSSIFLNASFIEPQSLISRITRDNLSNKQQSQCDSGKSNESLFSNNSEKGMILEESLSSSKFISNAFCTDEPEKTIRFRRTTKKLSISRSRMEREISNENDSNQNSLLLNQSKNIKIINTKTLNEYLNENLSIKARFLSLEDIDAVDLDQFARLDLKFRIKNSEFDLNGVLEFLNLMGLRSFGEEMAKQIKEMIYKLIILVLFSKILLGESDVKLENLDQMKTSLFECCNLRFSFRPEIEKFIRSSIEYVEKIQIKYPNVCDSLELGRNWNKVLSIAGLPEALEVLCSYGCALT</sequence>
<feature type="domain" description="Ubiquitin-like" evidence="3">
    <location>
        <begin position="1277"/>
        <end position="1352"/>
    </location>
</feature>
<name>A0A813N314_9BILA</name>
<dbReference type="InterPro" id="IPR058904">
    <property type="entry name" value="PARP4_MVP-ID"/>
</dbReference>
<dbReference type="SMART" id="SM00609">
    <property type="entry name" value="VIT"/>
    <property type="match status" value="1"/>
</dbReference>
<dbReference type="InterPro" id="IPR036465">
    <property type="entry name" value="vWFA_dom_sf"/>
</dbReference>
<dbReference type="InterPro" id="IPR031273">
    <property type="entry name" value="PARP4"/>
</dbReference>
<evidence type="ECO:0000313" key="8">
    <source>
        <dbReference type="EMBL" id="CAF0733970.1"/>
    </source>
</evidence>
<dbReference type="PROSITE" id="PS50053">
    <property type="entry name" value="UBIQUITIN_2"/>
    <property type="match status" value="1"/>
</dbReference>
<keyword evidence="1" id="KW-0328">Glycosyltransferase</keyword>
<protein>
    <recommendedName>
        <fullName evidence="1">Poly [ADP-ribose] polymerase</fullName>
        <shortName evidence="1">PARP</shortName>
        <ecNumber evidence="1">2.4.2.-</ecNumber>
    </recommendedName>
</protein>
<evidence type="ECO:0000259" key="4">
    <source>
        <dbReference type="PROSITE" id="PS50172"/>
    </source>
</evidence>
<evidence type="ECO:0000259" key="3">
    <source>
        <dbReference type="PROSITE" id="PS50053"/>
    </source>
</evidence>
<dbReference type="PROSITE" id="PS51468">
    <property type="entry name" value="VIT"/>
    <property type="match status" value="1"/>
</dbReference>
<evidence type="ECO:0000259" key="6">
    <source>
        <dbReference type="PROSITE" id="PS51059"/>
    </source>
</evidence>
<dbReference type="InterPro" id="IPR001357">
    <property type="entry name" value="BRCT_dom"/>
</dbReference>
<dbReference type="PANTHER" id="PTHR46530">
    <property type="entry name" value="PROTEIN MONO-ADP-RIBOSYLTRANSFERASE PARP4"/>
    <property type="match status" value="1"/>
</dbReference>
<dbReference type="Gene3D" id="3.40.50.410">
    <property type="entry name" value="von Willebrand factor, type A domain"/>
    <property type="match status" value="1"/>
</dbReference>
<dbReference type="SUPFAM" id="SSF47587">
    <property type="entry name" value="Domain of poly(ADP-ribose) polymerase"/>
    <property type="match status" value="1"/>
</dbReference>
<dbReference type="InterPro" id="IPR012317">
    <property type="entry name" value="Poly(ADP-ribose)pol_cat_dom"/>
</dbReference>
<dbReference type="OrthoDB" id="1729737at2759"/>